<evidence type="ECO:0000256" key="1">
    <source>
        <dbReference type="ARBA" id="ARBA00004141"/>
    </source>
</evidence>
<gene>
    <name evidence="9" type="ORF">KUCA_T00004309001</name>
</gene>
<dbReference type="RefSeq" id="XP_022460317.1">
    <property type="nucleotide sequence ID" value="XM_022601031.1"/>
</dbReference>
<comment type="subcellular location">
    <subcellularLocation>
        <location evidence="1">Membrane</location>
        <topology evidence="1">Multi-pass membrane protein</topology>
    </subcellularLocation>
</comment>
<evidence type="ECO:0000256" key="7">
    <source>
        <dbReference type="SAM" id="Phobius"/>
    </source>
</evidence>
<dbReference type="STRING" id="1382522.W6MSX4"/>
<evidence type="ECO:0000256" key="5">
    <source>
        <dbReference type="ARBA" id="ARBA00023065"/>
    </source>
</evidence>
<sequence>MLNTTSVAGIIAGRDPFEYSSSSPYTLFFFQAIVIIVFAELLYVPLRRLKQPKVIAEVIGGILLGPSAIGKIPGFTKTVFPDASIPGLTLMANVGVCLLLFIVGCEVDLHFIKKHMRVALSVGIFNMAVPFGLGCLISIGLWKDYRETVEPHIKFTTFLVFVAVAMCITAFPVLARILTQLKLVKDRVGVIVLAAGVTNDLLGWVLLALCVTLANSSKPETTGYIVLVALGWMLFVIFPVRWTLRWFLFNVVKDIDNHSGPSQLSTLVILCTALLSAFFTDIIGVHAIFGAFVVGTIVPRENDYVARLAARIEDLVYVMLIPLYFALAGLNVNLGLLSQGRDWGYIIGIISLAMVGKIGGGFIAAKFNGLYSRESVAVGVLMSCKGIVEIVVLKTGLSASIITPKLYSMFIVMALATTVFTTPLTLLVYPESYRQNVQKWLKNREFAERISIQDSDKGDKGSVREVGGSLEVSQVPDVTLQTFDEFSIPKIIFSITNTESVSNAMVFIERVCQVSNGGRGTSVHALYIKQLTERISDLILASNYTATANEVGKHKLNATLSILKIFCGFKNVDFSSEIRFVSSDEHSVFAGLSGEDFDVSALLLHFVHQKKFLDLLVDSDGLIDSLRALKSGTGSHIGVFVNNNQEDNNQDAGDEDATDDSSLFSTQTILNPESFQLTTITLVLNFSGAPRLSVTDLVALKLLLRLAASERIELASIMVNAANCPTEEIDALKWVTKGLTEVNLLLCTETGEFEAFIDSNSPSFSGISNLVLVSSNEAHDEMKFVEESIRRNSKLLVLYQ</sequence>
<dbReference type="InterPro" id="IPR038770">
    <property type="entry name" value="Na+/solute_symporter_sf"/>
</dbReference>
<feature type="transmembrane region" description="Helical" evidence="7">
    <location>
        <begin position="343"/>
        <end position="364"/>
    </location>
</feature>
<feature type="transmembrane region" description="Helical" evidence="7">
    <location>
        <begin position="190"/>
        <end position="215"/>
    </location>
</feature>
<dbReference type="Gene3D" id="1.20.1530.20">
    <property type="match status" value="1"/>
</dbReference>
<feature type="transmembrane region" description="Helical" evidence="7">
    <location>
        <begin position="25"/>
        <end position="43"/>
    </location>
</feature>
<dbReference type="GeneID" id="34521705"/>
<protein>
    <recommendedName>
        <fullName evidence="8">Cation/H+ exchanger transmembrane domain-containing protein</fullName>
    </recommendedName>
</protein>
<keyword evidence="10" id="KW-1185">Reference proteome</keyword>
<reference evidence="9" key="1">
    <citation type="submission" date="2013-12" db="EMBL/GenBank/DDBJ databases">
        <authorList>
            <person name="Genoscope - CEA"/>
        </authorList>
    </citation>
    <scope>NUCLEOTIDE SEQUENCE</scope>
    <source>
        <strain evidence="9">CBS 1993</strain>
    </source>
</reference>
<evidence type="ECO:0000313" key="10">
    <source>
        <dbReference type="Proteomes" id="UP000019384"/>
    </source>
</evidence>
<feature type="transmembrane region" description="Helical" evidence="7">
    <location>
        <begin position="119"/>
        <end position="143"/>
    </location>
</feature>
<evidence type="ECO:0000256" key="6">
    <source>
        <dbReference type="ARBA" id="ARBA00023136"/>
    </source>
</evidence>
<dbReference type="GO" id="GO:0016020">
    <property type="term" value="C:membrane"/>
    <property type="evidence" value="ECO:0007669"/>
    <property type="project" value="UniProtKB-SubCell"/>
</dbReference>
<keyword evidence="4 7" id="KW-1133">Transmembrane helix</keyword>
<evidence type="ECO:0000256" key="2">
    <source>
        <dbReference type="ARBA" id="ARBA00022448"/>
    </source>
</evidence>
<evidence type="ECO:0000259" key="8">
    <source>
        <dbReference type="Pfam" id="PF00999"/>
    </source>
</evidence>
<dbReference type="GO" id="GO:0005794">
    <property type="term" value="C:Golgi apparatus"/>
    <property type="evidence" value="ECO:0007669"/>
    <property type="project" value="EnsemblFungi"/>
</dbReference>
<feature type="transmembrane region" description="Helical" evidence="7">
    <location>
        <begin position="55"/>
        <end position="73"/>
    </location>
</feature>
<dbReference type="AlphaFoldDB" id="W6MSX4"/>
<organism evidence="9 10">
    <name type="scientific">Kuraishia capsulata CBS 1993</name>
    <dbReference type="NCBI Taxonomy" id="1382522"/>
    <lineage>
        <taxon>Eukaryota</taxon>
        <taxon>Fungi</taxon>
        <taxon>Dikarya</taxon>
        <taxon>Ascomycota</taxon>
        <taxon>Saccharomycotina</taxon>
        <taxon>Pichiomycetes</taxon>
        <taxon>Pichiales</taxon>
        <taxon>Pichiaceae</taxon>
        <taxon>Kuraishia</taxon>
    </lineage>
</organism>
<feature type="transmembrane region" description="Helical" evidence="7">
    <location>
        <begin position="221"/>
        <end position="244"/>
    </location>
</feature>
<dbReference type="OrthoDB" id="2687058at2759"/>
<keyword evidence="2" id="KW-0813">Transport</keyword>
<proteinExistence type="predicted"/>
<feature type="transmembrane region" description="Helical" evidence="7">
    <location>
        <begin position="155"/>
        <end position="178"/>
    </location>
</feature>
<accession>W6MSX4</accession>
<feature type="transmembrane region" description="Helical" evidence="7">
    <location>
        <begin position="376"/>
        <end position="394"/>
    </location>
</feature>
<keyword evidence="5" id="KW-0406">Ion transport</keyword>
<dbReference type="PANTHER" id="PTHR32468">
    <property type="entry name" value="CATION/H + ANTIPORTER"/>
    <property type="match status" value="1"/>
</dbReference>
<dbReference type="Proteomes" id="UP000019384">
    <property type="component" value="Unassembled WGS sequence"/>
</dbReference>
<keyword evidence="3 7" id="KW-0812">Transmembrane</keyword>
<feature type="transmembrane region" description="Helical" evidence="7">
    <location>
        <begin position="264"/>
        <end position="295"/>
    </location>
</feature>
<feature type="domain" description="Cation/H+ exchanger transmembrane" evidence="8">
    <location>
        <begin position="34"/>
        <end position="422"/>
    </location>
</feature>
<reference evidence="9" key="2">
    <citation type="submission" date="2014-02" db="EMBL/GenBank/DDBJ databases">
        <title>Complete DNA sequence of /Kuraishia capsulata/ illustrates novel genomic features among budding yeasts (/Saccharomycotina/).</title>
        <authorList>
            <person name="Morales L."/>
            <person name="Noel B."/>
            <person name="Porcel B."/>
            <person name="Marcet-Houben M."/>
            <person name="Hullo M-F."/>
            <person name="Sacerdot C."/>
            <person name="Tekaia F."/>
            <person name="Leh-Louis V."/>
            <person name="Despons L."/>
            <person name="Khanna V."/>
            <person name="Aury J-M."/>
            <person name="Barbe V."/>
            <person name="Couloux A."/>
            <person name="Labadie K."/>
            <person name="Pelletier E."/>
            <person name="Souciet J-L."/>
            <person name="Boekhout T."/>
            <person name="Gabaldon T."/>
            <person name="Wincker P."/>
            <person name="Dujon B."/>
        </authorList>
    </citation>
    <scope>NUCLEOTIDE SEQUENCE</scope>
    <source>
        <strain evidence="9">CBS 1993</strain>
    </source>
</reference>
<feature type="transmembrane region" description="Helical" evidence="7">
    <location>
        <begin position="315"/>
        <end position="336"/>
    </location>
</feature>
<name>W6MSX4_9ASCO</name>
<dbReference type="EMBL" id="HG793129">
    <property type="protein sequence ID" value="CDK28327.1"/>
    <property type="molecule type" value="Genomic_DNA"/>
</dbReference>
<dbReference type="PANTHER" id="PTHR32468:SF0">
    <property type="entry name" value="K(+)_H(+) ANTIPORTER 1"/>
    <property type="match status" value="1"/>
</dbReference>
<feature type="transmembrane region" description="Helical" evidence="7">
    <location>
        <begin position="406"/>
        <end position="429"/>
    </location>
</feature>
<evidence type="ECO:0000256" key="3">
    <source>
        <dbReference type="ARBA" id="ARBA00022692"/>
    </source>
</evidence>
<keyword evidence="6 7" id="KW-0472">Membrane</keyword>
<dbReference type="Pfam" id="PF00999">
    <property type="entry name" value="Na_H_Exchanger"/>
    <property type="match status" value="1"/>
</dbReference>
<evidence type="ECO:0000313" key="9">
    <source>
        <dbReference type="EMBL" id="CDK28327.1"/>
    </source>
</evidence>
<dbReference type="InterPro" id="IPR050794">
    <property type="entry name" value="CPA2_transporter"/>
</dbReference>
<evidence type="ECO:0000256" key="4">
    <source>
        <dbReference type="ARBA" id="ARBA00022989"/>
    </source>
</evidence>
<dbReference type="GO" id="GO:0015386">
    <property type="term" value="F:potassium:proton antiporter activity"/>
    <property type="evidence" value="ECO:0007669"/>
    <property type="project" value="EnsemblFungi"/>
</dbReference>
<feature type="transmembrane region" description="Helical" evidence="7">
    <location>
        <begin position="85"/>
        <end position="107"/>
    </location>
</feature>
<dbReference type="InterPro" id="IPR006153">
    <property type="entry name" value="Cation/H_exchanger_TM"/>
</dbReference>
<dbReference type="HOGENOM" id="CLU_005126_10_1_1"/>